<dbReference type="Pfam" id="PF04539">
    <property type="entry name" value="Sigma70_r3"/>
    <property type="match status" value="1"/>
</dbReference>
<dbReference type="GO" id="GO:0016987">
    <property type="term" value="F:sigma factor activity"/>
    <property type="evidence" value="ECO:0007669"/>
    <property type="project" value="UniProtKB-KW"/>
</dbReference>
<evidence type="ECO:0000256" key="3">
    <source>
        <dbReference type="ARBA" id="ARBA00023125"/>
    </source>
</evidence>
<dbReference type="Pfam" id="PF00140">
    <property type="entry name" value="Sigma70_r1_2"/>
    <property type="match status" value="1"/>
</dbReference>
<name>A0A9D1K4J7_9BACT</name>
<dbReference type="InterPro" id="IPR013325">
    <property type="entry name" value="RNA_pol_sigma_r2"/>
</dbReference>
<dbReference type="Pfam" id="PF04545">
    <property type="entry name" value="Sigma70_r4"/>
    <property type="match status" value="1"/>
</dbReference>
<organism evidence="6 7">
    <name type="scientific">Candidatus Scatenecus faecavium</name>
    <dbReference type="NCBI Taxonomy" id="2840915"/>
    <lineage>
        <taxon>Bacteria</taxon>
        <taxon>Candidatus Scatenecus</taxon>
    </lineage>
</organism>
<keyword evidence="2" id="KW-0731">Sigma factor</keyword>
<evidence type="ECO:0000259" key="5">
    <source>
        <dbReference type="PROSITE" id="PS00715"/>
    </source>
</evidence>
<dbReference type="InterPro" id="IPR009042">
    <property type="entry name" value="RNA_pol_sigma70_r1_2"/>
</dbReference>
<dbReference type="GO" id="GO:0006352">
    <property type="term" value="P:DNA-templated transcription initiation"/>
    <property type="evidence" value="ECO:0007669"/>
    <property type="project" value="InterPro"/>
</dbReference>
<dbReference type="AlphaFoldDB" id="A0A9D1K4J7"/>
<dbReference type="InterPro" id="IPR014284">
    <property type="entry name" value="RNA_pol_sigma-70_dom"/>
</dbReference>
<reference evidence="6" key="1">
    <citation type="submission" date="2020-10" db="EMBL/GenBank/DDBJ databases">
        <authorList>
            <person name="Gilroy R."/>
        </authorList>
    </citation>
    <scope>NUCLEOTIDE SEQUENCE</scope>
    <source>
        <strain evidence="6">CHK152-2994</strain>
    </source>
</reference>
<dbReference type="NCBIfam" id="TIGR02937">
    <property type="entry name" value="sigma70-ECF"/>
    <property type="match status" value="1"/>
</dbReference>
<dbReference type="SUPFAM" id="SSF88659">
    <property type="entry name" value="Sigma3 and sigma4 domains of RNA polymerase sigma factors"/>
    <property type="match status" value="2"/>
</dbReference>
<keyword evidence="1" id="KW-0805">Transcription regulation</keyword>
<evidence type="ECO:0000256" key="2">
    <source>
        <dbReference type="ARBA" id="ARBA00023082"/>
    </source>
</evidence>
<protein>
    <submittedName>
        <fullName evidence="6">Sigma-70 family RNA polymerase sigma factor</fullName>
    </submittedName>
</protein>
<dbReference type="InterPro" id="IPR000943">
    <property type="entry name" value="RNA_pol_sigma70"/>
</dbReference>
<evidence type="ECO:0000256" key="4">
    <source>
        <dbReference type="ARBA" id="ARBA00023163"/>
    </source>
</evidence>
<dbReference type="GO" id="GO:0003677">
    <property type="term" value="F:DNA binding"/>
    <property type="evidence" value="ECO:0007669"/>
    <property type="project" value="UniProtKB-KW"/>
</dbReference>
<reference evidence="6" key="2">
    <citation type="journal article" date="2021" name="PeerJ">
        <title>Extensive microbial diversity within the chicken gut microbiome revealed by metagenomics and culture.</title>
        <authorList>
            <person name="Gilroy R."/>
            <person name="Ravi A."/>
            <person name="Getino M."/>
            <person name="Pursley I."/>
            <person name="Horton D.L."/>
            <person name="Alikhan N.F."/>
            <person name="Baker D."/>
            <person name="Gharbi K."/>
            <person name="Hall N."/>
            <person name="Watson M."/>
            <person name="Adriaenssens E.M."/>
            <person name="Foster-Nyarko E."/>
            <person name="Jarju S."/>
            <person name="Secka A."/>
            <person name="Antonio M."/>
            <person name="Oren A."/>
            <person name="Chaudhuri R.R."/>
            <person name="La Ragione R."/>
            <person name="Hildebrand F."/>
            <person name="Pallen M.J."/>
        </authorList>
    </citation>
    <scope>NUCLEOTIDE SEQUENCE</scope>
    <source>
        <strain evidence="6">CHK152-2994</strain>
    </source>
</reference>
<dbReference type="InterPro" id="IPR036388">
    <property type="entry name" value="WH-like_DNA-bd_sf"/>
</dbReference>
<evidence type="ECO:0000313" key="7">
    <source>
        <dbReference type="Proteomes" id="UP000824139"/>
    </source>
</evidence>
<feature type="domain" description="RNA polymerase sigma-70" evidence="5">
    <location>
        <begin position="117"/>
        <end position="130"/>
    </location>
</feature>
<dbReference type="Pfam" id="PF04542">
    <property type="entry name" value="Sigma70_r2"/>
    <property type="match status" value="1"/>
</dbReference>
<dbReference type="PANTHER" id="PTHR30603">
    <property type="entry name" value="RNA POLYMERASE SIGMA FACTOR RPO"/>
    <property type="match status" value="1"/>
</dbReference>
<dbReference type="PRINTS" id="PR00046">
    <property type="entry name" value="SIGMA70FCT"/>
</dbReference>
<dbReference type="InterPro" id="IPR007624">
    <property type="entry name" value="RNA_pol_sigma70_r3"/>
</dbReference>
<keyword evidence="3" id="KW-0238">DNA-binding</keyword>
<proteinExistence type="predicted"/>
<dbReference type="InterPro" id="IPR050239">
    <property type="entry name" value="Sigma-70_RNA_pol_init_factors"/>
</dbReference>
<sequence>MSVNVQLQEDNETLFKDFQSNYLQEDIICREEDDEVVCEPKTFNSIANEDDLLQMYLKDIGKVKLLTSKEEKILGKQIKEGKPTQAEIAKRKLIQANLRLVVSIAKKYIGQGVLFMDLVQEGSLGLIKAAEKFDYSKNFKFSTYATWWIKQTIIRAISNNSRTIRIPVHMADKIRKYKKVYTMLSFELGREPSDAEVAERMGLPPKKLSAIRKSIIKEPISLETPVTDDLNVGDYIQDKKHNSPDEQTKNNSLKGSIEHLLSTLNEREKKIINCRFGINGHSQMTLEQLGREMGYSKERIRQLEDIALSKIREKEELKHFRDFIED</sequence>
<dbReference type="PROSITE" id="PS00715">
    <property type="entry name" value="SIGMA70_1"/>
    <property type="match status" value="1"/>
</dbReference>
<evidence type="ECO:0000256" key="1">
    <source>
        <dbReference type="ARBA" id="ARBA00023015"/>
    </source>
</evidence>
<comment type="caution">
    <text evidence="6">The sequence shown here is derived from an EMBL/GenBank/DDBJ whole genome shotgun (WGS) entry which is preliminary data.</text>
</comment>
<dbReference type="SUPFAM" id="SSF88946">
    <property type="entry name" value="Sigma2 domain of RNA polymerase sigma factors"/>
    <property type="match status" value="1"/>
</dbReference>
<dbReference type="InterPro" id="IPR007627">
    <property type="entry name" value="RNA_pol_sigma70_r2"/>
</dbReference>
<dbReference type="Gene3D" id="1.10.601.10">
    <property type="entry name" value="RNA Polymerase Primary Sigma Factor"/>
    <property type="match status" value="1"/>
</dbReference>
<keyword evidence="4" id="KW-0804">Transcription</keyword>
<dbReference type="Gene3D" id="1.20.120.1810">
    <property type="match status" value="1"/>
</dbReference>
<dbReference type="EMBL" id="DVJO01000051">
    <property type="protein sequence ID" value="HIS82434.1"/>
    <property type="molecule type" value="Genomic_DNA"/>
</dbReference>
<dbReference type="InterPro" id="IPR013324">
    <property type="entry name" value="RNA_pol_sigma_r3/r4-like"/>
</dbReference>
<dbReference type="PANTHER" id="PTHR30603:SF47">
    <property type="entry name" value="RNA POLYMERASE SIGMA FACTOR SIGD, CHLOROPLASTIC"/>
    <property type="match status" value="1"/>
</dbReference>
<gene>
    <name evidence="6" type="ORF">IAD41_02365</name>
</gene>
<dbReference type="InterPro" id="IPR007630">
    <property type="entry name" value="RNA_pol_sigma70_r4"/>
</dbReference>
<dbReference type="Gene3D" id="1.10.10.10">
    <property type="entry name" value="Winged helix-like DNA-binding domain superfamily/Winged helix DNA-binding domain"/>
    <property type="match status" value="2"/>
</dbReference>
<evidence type="ECO:0000313" key="6">
    <source>
        <dbReference type="EMBL" id="HIS82434.1"/>
    </source>
</evidence>
<accession>A0A9D1K4J7</accession>
<dbReference type="CDD" id="cd06171">
    <property type="entry name" value="Sigma70_r4"/>
    <property type="match status" value="1"/>
</dbReference>
<dbReference type="Proteomes" id="UP000824139">
    <property type="component" value="Unassembled WGS sequence"/>
</dbReference>